<evidence type="ECO:0000313" key="2">
    <source>
        <dbReference type="EMBL" id="CAE7152635.1"/>
    </source>
</evidence>
<feature type="compositionally biased region" description="Acidic residues" evidence="1">
    <location>
        <begin position="528"/>
        <end position="538"/>
    </location>
</feature>
<protein>
    <recommendedName>
        <fullName evidence="4">F-box domain-containing protein</fullName>
    </recommendedName>
</protein>
<comment type="caution">
    <text evidence="2">The sequence shown here is derived from an EMBL/GenBank/DDBJ whole genome shotgun (WGS) entry which is preliminary data.</text>
</comment>
<evidence type="ECO:0000313" key="3">
    <source>
        <dbReference type="Proteomes" id="UP000663827"/>
    </source>
</evidence>
<dbReference type="EMBL" id="CAJNJQ010001855">
    <property type="protein sequence ID" value="CAE7152635.1"/>
    <property type="molecule type" value="Genomic_DNA"/>
</dbReference>
<evidence type="ECO:0008006" key="4">
    <source>
        <dbReference type="Google" id="ProtNLM"/>
    </source>
</evidence>
<dbReference type="Proteomes" id="UP000663827">
    <property type="component" value="Unassembled WGS sequence"/>
</dbReference>
<name>A0A8H3HVS8_9AGAM</name>
<proteinExistence type="predicted"/>
<gene>
    <name evidence="2" type="ORF">RDB_LOCUS90173</name>
</gene>
<accession>A0A8H3HVS8</accession>
<sequence>MDTTPLSEEARANREQENNNIWINRLPTEILSRIFVIGEDMDQDKRPEEDNRNQDELVLQFQELVVQVCRKWRMVALSMPMVRYSFPEPTPADGYRDFSSGQRSGQTIPLEIEIDLPEHLHPNNDSSSEDSDDQESEANVIKETLDSLVSKGADSSRWAGLTIWFEKPKAMFTVIDLLVDAPLSNLRKLSLINTYSDPIMVEDHVVEAMRDQSVPNSSLFRDPPPLLRELELIGIPSSFFFAQEDVSPVSNLTHLDLGFLLSLPPLVGLHALLVQNPRLESLRLDTGMIETADFQHKSAAEIRVSMPSLRRFSLQEPISVGWGLSVIQMIDAPELEAFALNLDRSQTLPDPIPFHIAYGKEIVGEDRLSMFPRHPIYPALKHLALGPFTGTSLALLAILEALRTITRLDWELEDEEPITINQVLGNSKLCPRLEHIRVHGVNEADLIDLVQSRIRAGLPLKTVEVNSRDWPTFLSSTKGTLSRMLEKFGPYIDENESDSDTSSGSESESDLEGWTDTDMSEADGIATDLEDDSDEDSTDDGHSPTLGDEGVFTDNGSDSSLD</sequence>
<reference evidence="2" key="1">
    <citation type="submission" date="2021-01" db="EMBL/GenBank/DDBJ databases">
        <authorList>
            <person name="Kaushik A."/>
        </authorList>
    </citation>
    <scope>NUCLEOTIDE SEQUENCE</scope>
    <source>
        <strain evidence="2">AG5</strain>
    </source>
</reference>
<dbReference type="AlphaFoldDB" id="A0A8H3HVS8"/>
<dbReference type="InterPro" id="IPR032675">
    <property type="entry name" value="LRR_dom_sf"/>
</dbReference>
<feature type="compositionally biased region" description="Acidic residues" evidence="1">
    <location>
        <begin position="507"/>
        <end position="521"/>
    </location>
</feature>
<feature type="region of interest" description="Disordered" evidence="1">
    <location>
        <begin position="118"/>
        <end position="138"/>
    </location>
</feature>
<dbReference type="Gene3D" id="3.80.10.10">
    <property type="entry name" value="Ribonuclease Inhibitor"/>
    <property type="match status" value="1"/>
</dbReference>
<organism evidence="2 3">
    <name type="scientific">Rhizoctonia solani</name>
    <dbReference type="NCBI Taxonomy" id="456999"/>
    <lineage>
        <taxon>Eukaryota</taxon>
        <taxon>Fungi</taxon>
        <taxon>Dikarya</taxon>
        <taxon>Basidiomycota</taxon>
        <taxon>Agaricomycotina</taxon>
        <taxon>Agaricomycetes</taxon>
        <taxon>Cantharellales</taxon>
        <taxon>Ceratobasidiaceae</taxon>
        <taxon>Rhizoctonia</taxon>
    </lineage>
</organism>
<feature type="region of interest" description="Disordered" evidence="1">
    <location>
        <begin position="492"/>
        <end position="562"/>
    </location>
</feature>
<evidence type="ECO:0000256" key="1">
    <source>
        <dbReference type="SAM" id="MobiDB-lite"/>
    </source>
</evidence>
<feature type="compositionally biased region" description="Acidic residues" evidence="1">
    <location>
        <begin position="127"/>
        <end position="136"/>
    </location>
</feature>